<evidence type="ECO:0000313" key="2">
    <source>
        <dbReference type="Proteomes" id="UP000217944"/>
    </source>
</evidence>
<organism evidence="1 2">
    <name type="scientific">Lebetimonas natsushimae</name>
    <dbReference type="NCBI Taxonomy" id="1936991"/>
    <lineage>
        <taxon>Bacteria</taxon>
        <taxon>Pseudomonadati</taxon>
        <taxon>Campylobacterota</taxon>
        <taxon>Epsilonproteobacteria</taxon>
        <taxon>Nautiliales</taxon>
        <taxon>Nautiliaceae</taxon>
        <taxon>Lebetimonas</taxon>
    </lineage>
</organism>
<dbReference type="OrthoDB" id="5338450at2"/>
<keyword evidence="2" id="KW-1185">Reference proteome</keyword>
<proteinExistence type="predicted"/>
<dbReference type="Proteomes" id="UP000217944">
    <property type="component" value="Unassembled WGS sequence"/>
</dbReference>
<dbReference type="RefSeq" id="WP_096259154.1">
    <property type="nucleotide sequence ID" value="NZ_BDME01000002.1"/>
</dbReference>
<sequence>MKKLIIFLGIFLFANNYVINLIGKQEYENYAPLLKFDNNLTLKESVKKLENLGLINLFFDKPQIINTEFVFENNNPILEAKILYKTLNLMGYYYFYPSKLIYQNNKYTVDIEMKTNHYINPLILINTIENYGCRVVNIIKKDKYYYFIDAQNAKLPAIKLNKEEKKYINAKGEYWVTPNGFKKMSIVSSKLDNWYPYIVFYDKNLNILNIIAYKKVCRFLSLNIPEYTVYIKIKDNFSKINFKRGILIKGLK</sequence>
<evidence type="ECO:0000313" key="1">
    <source>
        <dbReference type="EMBL" id="GAX87768.1"/>
    </source>
</evidence>
<reference evidence="1 2" key="1">
    <citation type="journal article" date="2017" name="Syst. Appl. Microbiol.">
        <title>Lebetimonas natsushimae sp. nov., a novel strictly anaerobic, moderately thermophilic chemoautotroph isolated from a deep-sea hydrothermal vent polychaete nest in the Mid-Okinawa Trough.</title>
        <authorList>
            <person name="Nagata R."/>
            <person name="Takaki Y."/>
            <person name="Tame A."/>
            <person name="Nunoura T."/>
            <person name="Muto H."/>
            <person name="Mino S."/>
            <person name="Sawayama S."/>
            <person name="Takai K."/>
            <person name="Nakagawa S."/>
        </authorList>
    </citation>
    <scope>NUCLEOTIDE SEQUENCE [LARGE SCALE GENOMIC DNA]</scope>
    <source>
        <strain evidence="1 2">HS1857</strain>
    </source>
</reference>
<comment type="caution">
    <text evidence="1">The sequence shown here is derived from an EMBL/GenBank/DDBJ whole genome shotgun (WGS) entry which is preliminary data.</text>
</comment>
<gene>
    <name evidence="1" type="ORF">LNAT_P1065</name>
</gene>
<dbReference type="EMBL" id="BDME01000002">
    <property type="protein sequence ID" value="GAX87768.1"/>
    <property type="molecule type" value="Genomic_DNA"/>
</dbReference>
<dbReference type="AlphaFoldDB" id="A0A292YDN2"/>
<accession>A0A292YDN2</accession>
<name>A0A292YDN2_9BACT</name>
<protein>
    <recommendedName>
        <fullName evidence="3">Periplasmic protein</fullName>
    </recommendedName>
</protein>
<evidence type="ECO:0008006" key="3">
    <source>
        <dbReference type="Google" id="ProtNLM"/>
    </source>
</evidence>